<proteinExistence type="predicted"/>
<evidence type="ECO:0000313" key="2">
    <source>
        <dbReference type="Proteomes" id="UP000805649"/>
    </source>
</evidence>
<reference evidence="1 2" key="1">
    <citation type="journal article" date="2020" name="Phytopathology">
        <title>Genome Sequence Resources of Colletotrichum truncatum, C. plurivorum, C. musicola, and C. sojae: Four Species Pathogenic to Soybean (Glycine max).</title>
        <authorList>
            <person name="Rogerio F."/>
            <person name="Boufleur T.R."/>
            <person name="Ciampi-Guillardi M."/>
            <person name="Sukno S.A."/>
            <person name="Thon M.R."/>
            <person name="Massola Junior N.S."/>
            <person name="Baroncelli R."/>
        </authorList>
    </citation>
    <scope>NUCLEOTIDE SEQUENCE [LARGE SCALE GENOMIC DNA]</scope>
    <source>
        <strain evidence="1 2">CMES1059</strain>
    </source>
</reference>
<dbReference type="Proteomes" id="UP000805649">
    <property type="component" value="Unassembled WGS sequence"/>
</dbReference>
<comment type="caution">
    <text evidence="1">The sequence shown here is derived from an EMBL/GenBank/DDBJ whole genome shotgun (WGS) entry which is preliminary data.</text>
</comment>
<protein>
    <submittedName>
        <fullName evidence="1">Het and ankyrin domain protein</fullName>
    </submittedName>
</protein>
<name>A0ACC3YJP0_COLTU</name>
<sequence>MRLLHARTQQLYTFAYPPPVQYAIFSHTWSSPHDDEWSFYDSVGQEHDSIRHEIILRVCNLTQGHSLEFVWIDSVCIDKSSSADISKAINSLPKYFQKAAICFAFLVDLPCGTSVPCKDTWAQCRFWTRAWTLQELILPAKIQFYDSKWHLRGERSSQHLPSLISGITGIDEEILSRQRTLQQTSVARKMSWAALRKSSSPEDVAYSLLGLFDVYIPIVFGEGSRRAFRRLQEEILKHSNDASLFAWTSSEEEEYRGIFANSPREFLAFAQQDVTHLPFDFKGFVVLASKGVLVSGQFLNQQDGLLLDLGSQTDSNDDSKRLGILFRRSNDGTFARIMASEIQTLAATEKTTAMQVMVFRGRVDDADTNSHEIYFAAYKGGGISAASCNSASSVCSFEPPSTPNRRTAAEQGTPSDITPTGSNPDIAQQWHRGEPGWIKVHEPSCEESQAASDESDGECSSMQVSQQTDIGWPRPNSVMSNVTTVTSPSNTESDFTPHDCQQGDSDLEEQQHCPPATRGNWEMDVLNNHDNIKERLSNLLLDHFADSQVAAGRLRKQRIKRSKVTKRTIFGTTIAFHITVQSARRSFDIQVKKMSISFNDLVNIKTACHMKASQRTSIDQFPKLKALIMT</sequence>
<organism evidence="1 2">
    <name type="scientific">Colletotrichum truncatum</name>
    <name type="common">Anthracnose fungus</name>
    <name type="synonym">Colletotrichum capsici</name>
    <dbReference type="NCBI Taxonomy" id="5467"/>
    <lineage>
        <taxon>Eukaryota</taxon>
        <taxon>Fungi</taxon>
        <taxon>Dikarya</taxon>
        <taxon>Ascomycota</taxon>
        <taxon>Pezizomycotina</taxon>
        <taxon>Sordariomycetes</taxon>
        <taxon>Hypocreomycetidae</taxon>
        <taxon>Glomerellales</taxon>
        <taxon>Glomerellaceae</taxon>
        <taxon>Colletotrichum</taxon>
        <taxon>Colletotrichum truncatum species complex</taxon>
    </lineage>
</organism>
<gene>
    <name evidence="1" type="ORF">CTRU02_213063</name>
</gene>
<keyword evidence="2" id="KW-1185">Reference proteome</keyword>
<dbReference type="EMBL" id="VUJX02000009">
    <property type="protein sequence ID" value="KAL0932109.1"/>
    <property type="molecule type" value="Genomic_DNA"/>
</dbReference>
<evidence type="ECO:0000313" key="1">
    <source>
        <dbReference type="EMBL" id="KAL0932109.1"/>
    </source>
</evidence>
<accession>A0ACC3YJP0</accession>